<dbReference type="EMBL" id="JACEFF010000828">
    <property type="protein sequence ID" value="KAH9630239.1"/>
    <property type="molecule type" value="Genomic_DNA"/>
</dbReference>
<dbReference type="Pfam" id="PF06424">
    <property type="entry name" value="PRP1_N"/>
    <property type="match status" value="1"/>
</dbReference>
<comment type="function">
    <text evidence="7">Involved in pre-mRNA splicing as component of the U4/U6-U5 tri-snRNP complex, one of the building blocks of the spliceosome. Enhances dihydrotestosterone-induced transactivation activity of AR, as well as dexamethasone-induced transactivation activity of NR3C1, but does not affect estrogen-induced transactivation.</text>
</comment>
<dbReference type="FunFam" id="1.25.40.10:FF:000054">
    <property type="entry name" value="Pre-mRNA processing factor 6"/>
    <property type="match status" value="1"/>
</dbReference>
<dbReference type="GO" id="GO:0046540">
    <property type="term" value="C:U4/U6 x U5 tri-snRNP complex"/>
    <property type="evidence" value="ECO:0007669"/>
    <property type="project" value="TreeGrafter"/>
</dbReference>
<feature type="compositionally biased region" description="Basic and acidic residues" evidence="9">
    <location>
        <begin position="47"/>
        <end position="57"/>
    </location>
</feature>
<dbReference type="InterPro" id="IPR003107">
    <property type="entry name" value="HAT"/>
</dbReference>
<dbReference type="Proteomes" id="UP000814243">
    <property type="component" value="Unassembled WGS sequence"/>
</dbReference>
<keyword evidence="3" id="KW-0677">Repeat</keyword>
<evidence type="ECO:0000259" key="10">
    <source>
        <dbReference type="Pfam" id="PF05843"/>
    </source>
</evidence>
<evidence type="ECO:0000256" key="1">
    <source>
        <dbReference type="ARBA" id="ARBA00004123"/>
    </source>
</evidence>
<evidence type="ECO:0000313" key="12">
    <source>
        <dbReference type="EMBL" id="KAH9630239.1"/>
    </source>
</evidence>
<dbReference type="GO" id="GO:0071013">
    <property type="term" value="C:catalytic step 2 spliceosome"/>
    <property type="evidence" value="ECO:0007669"/>
    <property type="project" value="TreeGrafter"/>
</dbReference>
<feature type="region of interest" description="Disordered" evidence="9">
    <location>
        <begin position="164"/>
        <end position="208"/>
    </location>
</feature>
<dbReference type="AlphaFoldDB" id="A0A922M4N8"/>
<evidence type="ECO:0000256" key="9">
    <source>
        <dbReference type="SAM" id="MobiDB-lite"/>
    </source>
</evidence>
<feature type="domain" description="Suppressor of forked" evidence="10">
    <location>
        <begin position="278"/>
        <end position="417"/>
    </location>
</feature>
<comment type="subcellular location">
    <subcellularLocation>
        <location evidence="1">Nucleus</location>
    </subcellularLocation>
</comment>
<comment type="caution">
    <text evidence="12">The sequence shown here is derived from an EMBL/GenBank/DDBJ whole genome shotgun (WGS) entry which is preliminary data.</text>
</comment>
<protein>
    <recommendedName>
        <fullName evidence="2">Pre-mRNA-processing factor 6</fullName>
    </recommendedName>
    <alternativeName>
        <fullName evidence="6">PRP6 homolog</fullName>
    </alternativeName>
    <alternativeName>
        <fullName evidence="5">U5 snRNP-associated 102 kDa protein</fullName>
    </alternativeName>
</protein>
<proteinExistence type="predicted"/>
<reference evidence="12" key="1">
    <citation type="journal article" date="2021" name="G3 (Bethesda)">
        <title>Genome and transcriptome analysis of the beet armyworm Spodoptera exigua reveals targets for pest control. .</title>
        <authorList>
            <person name="Simon S."/>
            <person name="Breeschoten T."/>
            <person name="Jansen H.J."/>
            <person name="Dirks R.P."/>
            <person name="Schranz M.E."/>
            <person name="Ros V.I.D."/>
        </authorList>
    </citation>
    <scope>NUCLEOTIDE SEQUENCE</scope>
    <source>
        <strain evidence="12">TB_SE_WUR_2020</strain>
    </source>
</reference>
<dbReference type="Pfam" id="PF14559">
    <property type="entry name" value="TPR_19"/>
    <property type="match status" value="1"/>
</dbReference>
<dbReference type="Gene3D" id="1.25.40.10">
    <property type="entry name" value="Tetratricopeptide repeat domain"/>
    <property type="match status" value="3"/>
</dbReference>
<keyword evidence="8" id="KW-0175">Coiled coil</keyword>
<evidence type="ECO:0000256" key="5">
    <source>
        <dbReference type="ARBA" id="ARBA00031070"/>
    </source>
</evidence>
<evidence type="ECO:0000256" key="2">
    <source>
        <dbReference type="ARBA" id="ARBA00020235"/>
    </source>
</evidence>
<dbReference type="InterPro" id="IPR010491">
    <property type="entry name" value="PRP1_N"/>
</dbReference>
<keyword evidence="4" id="KW-0539">Nucleus</keyword>
<feature type="compositionally biased region" description="Basic and acidic residues" evidence="9">
    <location>
        <begin position="166"/>
        <end position="180"/>
    </location>
</feature>
<dbReference type="PANTHER" id="PTHR11246">
    <property type="entry name" value="PRE-MRNA SPLICING FACTOR"/>
    <property type="match status" value="1"/>
</dbReference>
<organism evidence="12 13">
    <name type="scientific">Spodoptera exigua</name>
    <name type="common">Beet armyworm</name>
    <name type="synonym">Noctua fulgens</name>
    <dbReference type="NCBI Taxonomy" id="7107"/>
    <lineage>
        <taxon>Eukaryota</taxon>
        <taxon>Metazoa</taxon>
        <taxon>Ecdysozoa</taxon>
        <taxon>Arthropoda</taxon>
        <taxon>Hexapoda</taxon>
        <taxon>Insecta</taxon>
        <taxon>Pterygota</taxon>
        <taxon>Neoptera</taxon>
        <taxon>Endopterygota</taxon>
        <taxon>Lepidoptera</taxon>
        <taxon>Glossata</taxon>
        <taxon>Ditrysia</taxon>
        <taxon>Noctuoidea</taxon>
        <taxon>Noctuidae</taxon>
        <taxon>Amphipyrinae</taxon>
        <taxon>Spodoptera</taxon>
    </lineage>
</organism>
<dbReference type="InterPro" id="IPR045075">
    <property type="entry name" value="Syf1-like"/>
</dbReference>
<dbReference type="GO" id="GO:0000244">
    <property type="term" value="P:spliceosomal tri-snRNP complex assembly"/>
    <property type="evidence" value="ECO:0007669"/>
    <property type="project" value="TreeGrafter"/>
</dbReference>
<evidence type="ECO:0000259" key="11">
    <source>
        <dbReference type="Pfam" id="PF06424"/>
    </source>
</evidence>
<feature type="compositionally biased region" description="Acidic residues" evidence="9">
    <location>
        <begin position="68"/>
        <end position="80"/>
    </location>
</feature>
<evidence type="ECO:0000256" key="3">
    <source>
        <dbReference type="ARBA" id="ARBA00022737"/>
    </source>
</evidence>
<feature type="region of interest" description="Disordered" evidence="9">
    <location>
        <begin position="34"/>
        <end position="98"/>
    </location>
</feature>
<dbReference type="PANTHER" id="PTHR11246:SF1">
    <property type="entry name" value="PRE-MRNA-PROCESSING FACTOR 6"/>
    <property type="match status" value="1"/>
</dbReference>
<evidence type="ECO:0000256" key="6">
    <source>
        <dbReference type="ARBA" id="ARBA00032140"/>
    </source>
</evidence>
<gene>
    <name evidence="12" type="ORF">HF086_012424</name>
</gene>
<feature type="coiled-coil region" evidence="8">
    <location>
        <begin position="571"/>
        <end position="633"/>
    </location>
</feature>
<dbReference type="InterPro" id="IPR011990">
    <property type="entry name" value="TPR-like_helical_dom_sf"/>
</dbReference>
<evidence type="ECO:0000256" key="7">
    <source>
        <dbReference type="ARBA" id="ARBA00046247"/>
    </source>
</evidence>
<evidence type="ECO:0000313" key="13">
    <source>
        <dbReference type="Proteomes" id="UP000814243"/>
    </source>
</evidence>
<evidence type="ECO:0000256" key="8">
    <source>
        <dbReference type="SAM" id="Coils"/>
    </source>
</evidence>
<sequence>MSVPPQAFVNKNKKHFLGIPAPLGYVAGVGRGATGFTTRSDIGPARDANDVSDDRHAPPAAKRKKTEEEDDDEDLNDSNYDEFSGYSGSLFSKDPYDKDDAEADAIYESIDKRMDEKRKEYREKRLKEDLERYRQERPKIQQQFSDLKRELKSVSEDEWSAIPEVGDARNRKQRNPRAEKFTPLPDSVLSRNLGGESSSSIDPGSGDLDLRKIGQARNTLMTVKLSQVSDSVTGQTVVDPKGYLTDLQSMIPTYGGDINDIKKARLLLKSVRETNPNHPPAWIASARLEEVTGKVQSARNLIMKGCEVNPSSEELWLEAARLQPRDTARAAKRRVYRKALEHIPNSVRLWKAAVELENPEDARILLSRAVECCHTSVELWLALARLETYENARKVLNKARENIPTDRQIWVTAAKLEEAHGQWIYSGSKKIKLSGTPVFRMAGAIIRAVIGHGIEPEDQKHTWMEDAEACANEGAYECARAVYGYALSVFPSKKSIWLRAAYLEKQHGTRASLEALLQRAVAHCPKSEVLWLMGAKSKWLAGDVPAARGILSLAFQANPNSEEIWLAAVKLESENKEYDRARRLLSKARASAPTPRLKKCATSVPMWILLSRLEEKLKNVTKARSVLEKARLRNPKTAELWLESVRLERRNGSAEIANAVMAKALQECPNAGRLWAEAIFMESRPQRKTKSVKIDPDLGDAWAYFYKFELLHGNDQQQEDVKSRCKTAEPHHGEAWCKVSKDIANWCFSTEQVLLLVAKNLPVPT</sequence>
<dbReference type="Pfam" id="PF05843">
    <property type="entry name" value="Suf"/>
    <property type="match status" value="1"/>
</dbReference>
<dbReference type="SUPFAM" id="SSF48452">
    <property type="entry name" value="TPR-like"/>
    <property type="match status" value="3"/>
</dbReference>
<evidence type="ECO:0000256" key="4">
    <source>
        <dbReference type="ARBA" id="ARBA00023242"/>
    </source>
</evidence>
<dbReference type="InterPro" id="IPR008847">
    <property type="entry name" value="Suf"/>
</dbReference>
<accession>A0A922M4N8</accession>
<feature type="coiled-coil region" evidence="8">
    <location>
        <begin position="107"/>
        <end position="150"/>
    </location>
</feature>
<dbReference type="SMART" id="SM00386">
    <property type="entry name" value="HAT"/>
    <property type="match status" value="11"/>
</dbReference>
<feature type="domain" description="PRP1 splicing factor N-terminal" evidence="11">
    <location>
        <begin position="21"/>
        <end position="171"/>
    </location>
</feature>
<name>A0A922M4N8_SPOEX</name>